<name>A0A0E9R0V7_ANGAN</name>
<evidence type="ECO:0000313" key="1">
    <source>
        <dbReference type="EMBL" id="JAH21958.1"/>
    </source>
</evidence>
<organism evidence="1">
    <name type="scientific">Anguilla anguilla</name>
    <name type="common">European freshwater eel</name>
    <name type="synonym">Muraena anguilla</name>
    <dbReference type="NCBI Taxonomy" id="7936"/>
    <lineage>
        <taxon>Eukaryota</taxon>
        <taxon>Metazoa</taxon>
        <taxon>Chordata</taxon>
        <taxon>Craniata</taxon>
        <taxon>Vertebrata</taxon>
        <taxon>Euteleostomi</taxon>
        <taxon>Actinopterygii</taxon>
        <taxon>Neopterygii</taxon>
        <taxon>Teleostei</taxon>
        <taxon>Anguilliformes</taxon>
        <taxon>Anguillidae</taxon>
        <taxon>Anguilla</taxon>
    </lineage>
</organism>
<accession>A0A0E9R0V7</accession>
<sequence>MYSPSLCLFSELSYICIFGKHVVI</sequence>
<proteinExistence type="predicted"/>
<dbReference type="AlphaFoldDB" id="A0A0E9R0V7"/>
<protein>
    <submittedName>
        <fullName evidence="1">Uncharacterized protein</fullName>
    </submittedName>
</protein>
<reference evidence="1" key="2">
    <citation type="journal article" date="2015" name="Fish Shellfish Immunol.">
        <title>Early steps in the European eel (Anguilla anguilla)-Vibrio vulnificus interaction in the gills: Role of the RtxA13 toxin.</title>
        <authorList>
            <person name="Callol A."/>
            <person name="Pajuelo D."/>
            <person name="Ebbesson L."/>
            <person name="Teles M."/>
            <person name="MacKenzie S."/>
            <person name="Amaro C."/>
        </authorList>
    </citation>
    <scope>NUCLEOTIDE SEQUENCE</scope>
</reference>
<reference evidence="1" key="1">
    <citation type="submission" date="2014-11" db="EMBL/GenBank/DDBJ databases">
        <authorList>
            <person name="Amaro Gonzalez C."/>
        </authorList>
    </citation>
    <scope>NUCLEOTIDE SEQUENCE</scope>
</reference>
<dbReference type="EMBL" id="GBXM01086619">
    <property type="protein sequence ID" value="JAH21958.1"/>
    <property type="molecule type" value="Transcribed_RNA"/>
</dbReference>